<sequence length="275" mass="31884">MEDHDGHKLQLPYHTREPLMTPQGLSDIDENYRKLWNEHFEAKKGVPSMSEDIWNRVMGRETQKQRHCGPFEVPFPTHLNMDYYLHWGPFDLGVQAGLADPSLRITKTGVNHNGQWRNKLMVHFTGPGEPTLQQQQALALLFTRVVEWRDNVTKEDPKTLSDSLRNNYEYDISVARQAYSQCKLDVGWDSRQLPIRGIGGESSINVNTNKIKSEEATEDTRNKGKQREELRGRPLCVRRYARSCKPKHTPWDEAALRAFRLSKHHKQGESSRGRK</sequence>
<keyword evidence="2" id="KW-1185">Reference proteome</keyword>
<gene>
    <name evidence="1" type="ORF">CTRU02_200507</name>
</gene>
<accession>A0ACC3ZES6</accession>
<evidence type="ECO:0000313" key="1">
    <source>
        <dbReference type="EMBL" id="KAL0942621.1"/>
    </source>
</evidence>
<reference evidence="1 2" key="1">
    <citation type="journal article" date="2020" name="Phytopathology">
        <title>Genome Sequence Resources of Colletotrichum truncatum, C. plurivorum, C. musicola, and C. sojae: Four Species Pathogenic to Soybean (Glycine max).</title>
        <authorList>
            <person name="Rogerio F."/>
            <person name="Boufleur T.R."/>
            <person name="Ciampi-Guillardi M."/>
            <person name="Sukno S.A."/>
            <person name="Thon M.R."/>
            <person name="Massola Junior N.S."/>
            <person name="Baroncelli R."/>
        </authorList>
    </citation>
    <scope>NUCLEOTIDE SEQUENCE [LARGE SCALE GENOMIC DNA]</scope>
    <source>
        <strain evidence="1 2">CMES1059</strain>
    </source>
</reference>
<proteinExistence type="predicted"/>
<dbReference type="EMBL" id="VUJX02000001">
    <property type="protein sequence ID" value="KAL0942621.1"/>
    <property type="molecule type" value="Genomic_DNA"/>
</dbReference>
<comment type="caution">
    <text evidence="1">The sequence shown here is derived from an EMBL/GenBank/DDBJ whole genome shotgun (WGS) entry which is preliminary data.</text>
</comment>
<evidence type="ECO:0000313" key="2">
    <source>
        <dbReference type="Proteomes" id="UP000805649"/>
    </source>
</evidence>
<dbReference type="Proteomes" id="UP000805649">
    <property type="component" value="Unassembled WGS sequence"/>
</dbReference>
<organism evidence="1 2">
    <name type="scientific">Colletotrichum truncatum</name>
    <name type="common">Anthracnose fungus</name>
    <name type="synonym">Colletotrichum capsici</name>
    <dbReference type="NCBI Taxonomy" id="5467"/>
    <lineage>
        <taxon>Eukaryota</taxon>
        <taxon>Fungi</taxon>
        <taxon>Dikarya</taxon>
        <taxon>Ascomycota</taxon>
        <taxon>Pezizomycotina</taxon>
        <taxon>Sordariomycetes</taxon>
        <taxon>Hypocreomycetidae</taxon>
        <taxon>Glomerellales</taxon>
        <taxon>Glomerellaceae</taxon>
        <taxon>Colletotrichum</taxon>
        <taxon>Colletotrichum truncatum species complex</taxon>
    </lineage>
</organism>
<protein>
    <submittedName>
        <fullName evidence="1">Uncharacterized protein</fullName>
    </submittedName>
</protein>
<name>A0ACC3ZES6_COLTU</name>